<reference evidence="2 3" key="1">
    <citation type="submission" date="2019-09" db="EMBL/GenBank/DDBJ databases">
        <title>Genome sequence of Rhodovastum atsumiense, a diverse member of the Acetobacteraceae family of non-sulfur purple photosynthetic bacteria.</title>
        <authorList>
            <person name="Meyer T."/>
            <person name="Kyndt J."/>
        </authorList>
    </citation>
    <scope>NUCLEOTIDE SEQUENCE [LARGE SCALE GENOMIC DNA]</scope>
    <source>
        <strain evidence="2 3">DSM 21279</strain>
    </source>
</reference>
<dbReference type="EMBL" id="VWPK01000019">
    <property type="protein sequence ID" value="KAA5611544.1"/>
    <property type="molecule type" value="Genomic_DNA"/>
</dbReference>
<dbReference type="OrthoDB" id="3809801at2"/>
<accession>A0A5M6ITA4</accession>
<protein>
    <submittedName>
        <fullName evidence="2">Glycoside hydrolase family 19 protein</fullName>
    </submittedName>
</protein>
<sequence>MNWLARLLGQGDERREDAGPAPIAPPQAPTTAPAPASVGTGQAATAQPAFPSPRELAAVLRGMNTDRPEAWAAVLAPACQRHGINTPARLAAFLANAAHESGGFRIIRESLNYSCTALVSVFGQGKPPRITKEQADKLGRKPGAKALTLAQQEAIAAVVYGGSWGKVNLGNIPGTSDASDLIGRGLMQLTGRSNYERLSRATGKTVPELRKWLETMEGAAESAAAYWSWAGCNEPADRGNITLCRKLVNGGTIGMAEVQEHHATALALLSSGSALA</sequence>
<feature type="region of interest" description="Disordered" evidence="1">
    <location>
        <begin position="8"/>
        <end position="50"/>
    </location>
</feature>
<dbReference type="Proteomes" id="UP000325255">
    <property type="component" value="Unassembled WGS sequence"/>
</dbReference>
<keyword evidence="3" id="KW-1185">Reference proteome</keyword>
<organism evidence="2 3">
    <name type="scientific">Rhodovastum atsumiense</name>
    <dbReference type="NCBI Taxonomy" id="504468"/>
    <lineage>
        <taxon>Bacteria</taxon>
        <taxon>Pseudomonadati</taxon>
        <taxon>Pseudomonadota</taxon>
        <taxon>Alphaproteobacteria</taxon>
        <taxon>Acetobacterales</taxon>
        <taxon>Acetobacteraceae</taxon>
        <taxon>Rhodovastum</taxon>
    </lineage>
</organism>
<dbReference type="Gene3D" id="1.10.530.10">
    <property type="match status" value="1"/>
</dbReference>
<comment type="caution">
    <text evidence="2">The sequence shown here is derived from an EMBL/GenBank/DDBJ whole genome shotgun (WGS) entry which is preliminary data.</text>
</comment>
<evidence type="ECO:0000313" key="3">
    <source>
        <dbReference type="Proteomes" id="UP000325255"/>
    </source>
</evidence>
<dbReference type="RefSeq" id="WP_150041319.1">
    <property type="nucleotide sequence ID" value="NZ_OW485606.1"/>
</dbReference>
<proteinExistence type="predicted"/>
<name>A0A5M6ITA4_9PROT</name>
<dbReference type="SUPFAM" id="SSF53955">
    <property type="entry name" value="Lysozyme-like"/>
    <property type="match status" value="1"/>
</dbReference>
<dbReference type="AlphaFoldDB" id="A0A5M6ITA4"/>
<evidence type="ECO:0000313" key="2">
    <source>
        <dbReference type="EMBL" id="KAA5611544.1"/>
    </source>
</evidence>
<dbReference type="InterPro" id="IPR023346">
    <property type="entry name" value="Lysozyme-like_dom_sf"/>
</dbReference>
<keyword evidence="2" id="KW-0378">Hydrolase</keyword>
<evidence type="ECO:0000256" key="1">
    <source>
        <dbReference type="SAM" id="MobiDB-lite"/>
    </source>
</evidence>
<dbReference type="GO" id="GO:0016787">
    <property type="term" value="F:hydrolase activity"/>
    <property type="evidence" value="ECO:0007669"/>
    <property type="project" value="UniProtKB-KW"/>
</dbReference>
<gene>
    <name evidence="2" type="ORF">F1189_13335</name>
</gene>